<protein>
    <submittedName>
        <fullName evidence="1">Uncharacterized protein</fullName>
    </submittedName>
</protein>
<dbReference type="EMBL" id="ATAM02000001">
    <property type="protein sequence ID" value="KAL0255975.1"/>
    <property type="molecule type" value="Genomic_DNA"/>
</dbReference>
<keyword evidence="2" id="KW-1185">Reference proteome</keyword>
<reference evidence="1" key="2">
    <citation type="submission" date="2024-01" db="EMBL/GenBank/DDBJ databases">
        <title>Comparative genomics of Cryptococcus and Kwoniella reveals pathogenesis evolution and contrasting modes of karyotype evolution via chromosome fusion or intercentromeric recombination.</title>
        <authorList>
            <person name="Coelho M.A."/>
            <person name="David-Palma M."/>
            <person name="Shea T."/>
            <person name="Bowers K."/>
            <person name="Mcginley-Smith S."/>
            <person name="Mohammad A.W."/>
            <person name="Gnirke A."/>
            <person name="Yurkov A.M."/>
            <person name="Nowrousian M."/>
            <person name="Sun S."/>
            <person name="Cuomo C.A."/>
            <person name="Heitman J."/>
        </authorList>
    </citation>
    <scope>NUCLEOTIDE SEQUENCE</scope>
    <source>
        <strain evidence="1">IND107</strain>
    </source>
</reference>
<organism evidence="1 2">
    <name type="scientific">Cryptococcus tetragattii IND107</name>
    <dbReference type="NCBI Taxonomy" id="1296105"/>
    <lineage>
        <taxon>Eukaryota</taxon>
        <taxon>Fungi</taxon>
        <taxon>Dikarya</taxon>
        <taxon>Basidiomycota</taxon>
        <taxon>Agaricomycotina</taxon>
        <taxon>Tremellomycetes</taxon>
        <taxon>Tremellales</taxon>
        <taxon>Cryptococcaceae</taxon>
        <taxon>Cryptococcus</taxon>
        <taxon>Cryptococcus gattii species complex</taxon>
    </lineage>
</organism>
<dbReference type="RefSeq" id="XP_066617252.1">
    <property type="nucleotide sequence ID" value="XM_066755351.1"/>
</dbReference>
<reference evidence="1" key="1">
    <citation type="submission" date="2015-01" db="EMBL/GenBank/DDBJ databases">
        <authorList>
            <consortium name="The Broad Institute Genomics Platform"/>
            <person name="Cuomo C."/>
            <person name="Litvintseva A."/>
            <person name="Chen Y."/>
            <person name="Heitman J."/>
            <person name="Sun S."/>
            <person name="Springer D."/>
            <person name="Dromer F."/>
            <person name="Young S."/>
            <person name="Zeng Q."/>
            <person name="Gargeya S."/>
            <person name="Abouelleil A."/>
            <person name="Alvarado L."/>
            <person name="Chapman S.B."/>
            <person name="Gainer-Dewar J."/>
            <person name="Goldberg J."/>
            <person name="Griggs A."/>
            <person name="Gujja S."/>
            <person name="Hansen M."/>
            <person name="Howarth C."/>
            <person name="Imamovic A."/>
            <person name="Larimer J."/>
            <person name="Murphy C."/>
            <person name="Naylor J."/>
            <person name="Pearson M."/>
            <person name="Priest M."/>
            <person name="Roberts A."/>
            <person name="Saif S."/>
            <person name="Shea T."/>
            <person name="Sykes S."/>
            <person name="Wortman J."/>
            <person name="Nusbaum C."/>
            <person name="Birren B."/>
        </authorList>
    </citation>
    <scope>NUCLEOTIDE SEQUENCE</scope>
    <source>
        <strain evidence="1">IND107</strain>
    </source>
</reference>
<accession>A0ABR3C752</accession>
<name>A0ABR3C752_9TREE</name>
<dbReference type="GeneID" id="91987644"/>
<sequence>MLFISSLRRRIRTRKVDDSSWRAGESIDRATVRDYISQNSLASSEDHGTTTLTIISSQHYWLFLVEYSFIS</sequence>
<gene>
    <name evidence="1" type="ORF">I308_100786</name>
</gene>
<proteinExistence type="predicted"/>
<comment type="caution">
    <text evidence="1">The sequence shown here is derived from an EMBL/GenBank/DDBJ whole genome shotgun (WGS) entry which is preliminary data.</text>
</comment>
<evidence type="ECO:0000313" key="1">
    <source>
        <dbReference type="EMBL" id="KAL0255975.1"/>
    </source>
</evidence>
<evidence type="ECO:0000313" key="2">
    <source>
        <dbReference type="Proteomes" id="UP000054399"/>
    </source>
</evidence>
<dbReference type="Proteomes" id="UP000054399">
    <property type="component" value="Unassembled WGS sequence"/>
</dbReference>